<dbReference type="FunFam" id="1.10.8.1080:FF:000001">
    <property type="entry name" value="N-acetylmuramic acid 6-phosphate etherase"/>
    <property type="match status" value="1"/>
</dbReference>
<evidence type="ECO:0000259" key="13">
    <source>
        <dbReference type="PROSITE" id="PS51464"/>
    </source>
</evidence>
<dbReference type="PANTHER" id="PTHR10088:SF4">
    <property type="entry name" value="GLUCOKINASE REGULATORY PROTEIN"/>
    <property type="match status" value="1"/>
</dbReference>
<dbReference type="GO" id="GO:0009254">
    <property type="term" value="P:peptidoglycan turnover"/>
    <property type="evidence" value="ECO:0007669"/>
    <property type="project" value="TreeGrafter"/>
</dbReference>
<keyword evidence="3 12" id="KW-0119">Carbohydrate metabolism</keyword>
<dbReference type="GO" id="GO:0046348">
    <property type="term" value="P:amino sugar catabolic process"/>
    <property type="evidence" value="ECO:0007669"/>
    <property type="project" value="InterPro"/>
</dbReference>
<sequence>MIKSNQNKKKVFQELASLVTEQRNVNTMDIDTKSTEEIIKLINEEDKKVAYAVEKEIPHIARAVELMVESFKKGGRLFYIGAGTSGRLGIIDAAECPPTFGTDPEMIQGIIAGGEGALIRAVEGAEDYSEEGARDIEKKGVTNKDVVVGLSACKRTPYVLGALEKAKSIGARTLFLICNPRSQVNIDVDVAICPTVGPEVIMGSTRMKAGAAEKMILNMLTTTAMIRLGKVYRNMMVDLRATSQKLVERSKRVIMMVTGVDYDTAEKVLKKAHRSVKVAIVIIKANVDYNQALHLLKKADGFVGKAIEDVK</sequence>
<comment type="subunit">
    <text evidence="1 12">Homodimer.</text>
</comment>
<name>A0A523RZK7_UNCAE</name>
<dbReference type="InterPro" id="IPR001347">
    <property type="entry name" value="SIS_dom"/>
</dbReference>
<dbReference type="CDD" id="cd05007">
    <property type="entry name" value="SIS_Etherase"/>
    <property type="match status" value="1"/>
</dbReference>
<keyword evidence="2 12" id="KW-0456">Lyase</keyword>
<evidence type="ECO:0000256" key="6">
    <source>
        <dbReference type="ARBA" id="ARBA00060672"/>
    </source>
</evidence>
<dbReference type="InterPro" id="IPR046348">
    <property type="entry name" value="SIS_dom_sf"/>
</dbReference>
<dbReference type="UniPathway" id="UPA00342"/>
<dbReference type="EC" id="4.2.1.126" evidence="8 12"/>
<dbReference type="Proteomes" id="UP000316360">
    <property type="component" value="Unassembled WGS sequence"/>
</dbReference>
<feature type="domain" description="SIS" evidence="13">
    <location>
        <begin position="67"/>
        <end position="230"/>
    </location>
</feature>
<dbReference type="NCBIfam" id="NF003915">
    <property type="entry name" value="PRK05441.1"/>
    <property type="match status" value="1"/>
</dbReference>
<dbReference type="NCBIfam" id="TIGR00274">
    <property type="entry name" value="N-acetylmuramic acid 6-phosphate etherase"/>
    <property type="match status" value="1"/>
</dbReference>
<organism evidence="14 15">
    <name type="scientific">Aerophobetes bacterium</name>
    <dbReference type="NCBI Taxonomy" id="2030807"/>
    <lineage>
        <taxon>Bacteria</taxon>
        <taxon>Candidatus Aerophobota</taxon>
    </lineage>
</organism>
<evidence type="ECO:0000256" key="10">
    <source>
        <dbReference type="ARBA" id="ARBA00077905"/>
    </source>
</evidence>
<dbReference type="GO" id="GO:0097367">
    <property type="term" value="F:carbohydrate derivative binding"/>
    <property type="evidence" value="ECO:0007669"/>
    <property type="project" value="InterPro"/>
</dbReference>
<dbReference type="PROSITE" id="PS01272">
    <property type="entry name" value="GCKR"/>
    <property type="match status" value="1"/>
</dbReference>
<evidence type="ECO:0000313" key="14">
    <source>
        <dbReference type="EMBL" id="TET11216.1"/>
    </source>
</evidence>
<evidence type="ECO:0000256" key="3">
    <source>
        <dbReference type="ARBA" id="ARBA00023277"/>
    </source>
</evidence>
<comment type="caution">
    <text evidence="14">The sequence shown here is derived from an EMBL/GenBank/DDBJ whole genome shotgun (WGS) entry which is preliminary data.</text>
</comment>
<dbReference type="AlphaFoldDB" id="A0A523RZK7"/>
<reference evidence="14 15" key="1">
    <citation type="submission" date="2019-03" db="EMBL/GenBank/DDBJ databases">
        <title>Metabolic potential of uncultured bacteria and archaea associated with petroleum seepage in deep-sea sediments.</title>
        <authorList>
            <person name="Dong X."/>
            <person name="Hubert C."/>
        </authorList>
    </citation>
    <scope>NUCLEOTIDE SEQUENCE [LARGE SCALE GENOMIC DNA]</scope>
    <source>
        <strain evidence="14">E44_bin7</strain>
    </source>
</reference>
<evidence type="ECO:0000256" key="4">
    <source>
        <dbReference type="ARBA" id="ARBA00051747"/>
    </source>
</evidence>
<evidence type="ECO:0000256" key="5">
    <source>
        <dbReference type="ARBA" id="ARBA00060595"/>
    </source>
</evidence>
<protein>
    <recommendedName>
        <fullName evidence="9 12">N-acetylmuramic acid 6-phosphate etherase</fullName>
        <shortName evidence="12">MurNAc-6-P etherase</shortName>
        <ecNumber evidence="8 12">4.2.1.126</ecNumber>
    </recommendedName>
    <alternativeName>
        <fullName evidence="11 12">N-acetylmuramic acid 6-phosphate hydrolase</fullName>
    </alternativeName>
    <alternativeName>
        <fullName evidence="10 12">N-acetylmuramic acid 6-phosphate lyase</fullName>
    </alternativeName>
</protein>
<feature type="active site" description="Proton donor" evidence="12">
    <location>
        <position position="95"/>
    </location>
</feature>
<comment type="pathway">
    <text evidence="12">Amino-sugar metabolism; N-acetylmuramate degradation.</text>
</comment>
<comment type="pathway">
    <text evidence="5">Amino-sugar metabolism; 1,6-anhydro-N-acetylmuramate degradation.</text>
</comment>
<comment type="function">
    <text evidence="12">Specifically catalyzes the cleavage of the D-lactyl ether substituent of MurNAc 6-phosphate, producing GlcNAc 6-phosphate and D-lactate.</text>
</comment>
<gene>
    <name evidence="12 14" type="primary">murQ</name>
    <name evidence="14" type="ORF">E3J84_03140</name>
</gene>
<dbReference type="SUPFAM" id="SSF53697">
    <property type="entry name" value="SIS domain"/>
    <property type="match status" value="1"/>
</dbReference>
<feature type="active site" evidence="12">
    <location>
        <position position="126"/>
    </location>
</feature>
<evidence type="ECO:0000256" key="11">
    <source>
        <dbReference type="ARBA" id="ARBA00084049"/>
    </source>
</evidence>
<dbReference type="InterPro" id="IPR040190">
    <property type="entry name" value="MURQ/GCKR"/>
</dbReference>
<accession>A0A523RZK7</accession>
<dbReference type="InterPro" id="IPR005486">
    <property type="entry name" value="Glucokinase_regulatory_CS"/>
</dbReference>
<dbReference type="InterPro" id="IPR005488">
    <property type="entry name" value="Etherase_MurQ"/>
</dbReference>
<dbReference type="FunFam" id="3.40.50.10490:FF:000014">
    <property type="entry name" value="N-acetylmuramic acid 6-phosphate etherase"/>
    <property type="match status" value="1"/>
</dbReference>
<evidence type="ECO:0000256" key="9">
    <source>
        <dbReference type="ARBA" id="ARBA00070061"/>
    </source>
</evidence>
<comment type="similarity">
    <text evidence="7 12">Belongs to the GCKR-like family. MurNAc-6-P etherase subfamily.</text>
</comment>
<dbReference type="Pfam" id="PF22645">
    <property type="entry name" value="GKRP_SIS_N"/>
    <property type="match status" value="1"/>
</dbReference>
<dbReference type="Gene3D" id="1.10.8.1080">
    <property type="match status" value="1"/>
</dbReference>
<evidence type="ECO:0000313" key="15">
    <source>
        <dbReference type="Proteomes" id="UP000316360"/>
    </source>
</evidence>
<comment type="pathway">
    <text evidence="6">Cell wall biogenesis.</text>
</comment>
<proteinExistence type="inferred from homology"/>
<evidence type="ECO:0000256" key="7">
    <source>
        <dbReference type="ARBA" id="ARBA00061234"/>
    </source>
</evidence>
<dbReference type="HAMAP" id="MF_00068">
    <property type="entry name" value="MurQ"/>
    <property type="match status" value="1"/>
</dbReference>
<dbReference type="Gene3D" id="3.40.50.10490">
    <property type="entry name" value="Glucose-6-phosphate isomerase like protein, domain 1"/>
    <property type="match status" value="1"/>
</dbReference>
<comment type="miscellaneous">
    <text evidence="12">A lyase-type mechanism (elimination/hydration) is suggested for the cleavage of the lactyl ether bond of MurNAc 6-phosphate, with the formation of an alpha,beta-unsaturated aldehyde intermediate with (E)-stereochemistry, followed by the syn addition of water to give product.</text>
</comment>
<dbReference type="EMBL" id="SOKJ01000170">
    <property type="protein sequence ID" value="TET11216.1"/>
    <property type="molecule type" value="Genomic_DNA"/>
</dbReference>
<evidence type="ECO:0000256" key="2">
    <source>
        <dbReference type="ARBA" id="ARBA00023239"/>
    </source>
</evidence>
<evidence type="ECO:0000256" key="8">
    <source>
        <dbReference type="ARBA" id="ARBA00067056"/>
    </source>
</evidence>
<dbReference type="GO" id="GO:0016835">
    <property type="term" value="F:carbon-oxygen lyase activity"/>
    <property type="evidence" value="ECO:0007669"/>
    <property type="project" value="UniProtKB-UniRule"/>
</dbReference>
<evidence type="ECO:0000256" key="1">
    <source>
        <dbReference type="ARBA" id="ARBA00011738"/>
    </source>
</evidence>
<dbReference type="GO" id="GO:0097173">
    <property type="term" value="P:N-acetylmuramic acid catabolic process"/>
    <property type="evidence" value="ECO:0007669"/>
    <property type="project" value="UniProtKB-UniPathway"/>
</dbReference>
<dbReference type="PANTHER" id="PTHR10088">
    <property type="entry name" value="GLUCOKINASE REGULATORY PROTEIN"/>
    <property type="match status" value="1"/>
</dbReference>
<evidence type="ECO:0000256" key="12">
    <source>
        <dbReference type="HAMAP-Rule" id="MF_00068"/>
    </source>
</evidence>
<dbReference type="GO" id="GO:0016803">
    <property type="term" value="F:ether hydrolase activity"/>
    <property type="evidence" value="ECO:0007669"/>
    <property type="project" value="TreeGrafter"/>
</dbReference>
<comment type="catalytic activity">
    <reaction evidence="4 12">
        <text>N-acetyl-D-muramate 6-phosphate + H2O = N-acetyl-D-glucosamine 6-phosphate + (R)-lactate</text>
        <dbReference type="Rhea" id="RHEA:26410"/>
        <dbReference type="ChEBI" id="CHEBI:15377"/>
        <dbReference type="ChEBI" id="CHEBI:16004"/>
        <dbReference type="ChEBI" id="CHEBI:57513"/>
        <dbReference type="ChEBI" id="CHEBI:58722"/>
        <dbReference type="EC" id="4.2.1.126"/>
    </reaction>
</comment>
<dbReference type="NCBIfam" id="NF009222">
    <property type="entry name" value="PRK12570.1"/>
    <property type="match status" value="1"/>
</dbReference>
<dbReference type="PROSITE" id="PS51464">
    <property type="entry name" value="SIS"/>
    <property type="match status" value="1"/>
</dbReference>